<feature type="region of interest" description="Disordered" evidence="1">
    <location>
        <begin position="200"/>
        <end position="221"/>
    </location>
</feature>
<reference evidence="2" key="1">
    <citation type="submission" date="2020-05" db="EMBL/GenBank/DDBJ databases">
        <authorList>
            <person name="Chiriac C."/>
            <person name="Salcher M."/>
            <person name="Ghai R."/>
            <person name="Kavagutti S V."/>
        </authorList>
    </citation>
    <scope>NUCLEOTIDE SEQUENCE</scope>
</reference>
<dbReference type="EMBL" id="LR797474">
    <property type="protein sequence ID" value="CAB4219056.1"/>
    <property type="molecule type" value="Genomic_DNA"/>
</dbReference>
<dbReference type="Gene3D" id="3.90.550.10">
    <property type="entry name" value="Spore Coat Polysaccharide Biosynthesis Protein SpsA, Chain A"/>
    <property type="match status" value="1"/>
</dbReference>
<dbReference type="InterPro" id="IPR029044">
    <property type="entry name" value="Nucleotide-diphossugar_trans"/>
</dbReference>
<name>A0A6J5SVM2_9CAUD</name>
<evidence type="ECO:0000313" key="2">
    <source>
        <dbReference type="EMBL" id="CAB4219056.1"/>
    </source>
</evidence>
<dbReference type="CDD" id="cd00761">
    <property type="entry name" value="Glyco_tranf_GTA_type"/>
    <property type="match status" value="1"/>
</dbReference>
<organism evidence="2">
    <name type="scientific">uncultured Caudovirales phage</name>
    <dbReference type="NCBI Taxonomy" id="2100421"/>
    <lineage>
        <taxon>Viruses</taxon>
        <taxon>Duplodnaviria</taxon>
        <taxon>Heunggongvirae</taxon>
        <taxon>Uroviricota</taxon>
        <taxon>Caudoviricetes</taxon>
        <taxon>Peduoviridae</taxon>
        <taxon>Maltschvirus</taxon>
        <taxon>Maltschvirus maltsch</taxon>
    </lineage>
</organism>
<protein>
    <submittedName>
        <fullName evidence="2">Glyco_tranf_GTA_type domain containing protein</fullName>
    </submittedName>
</protein>
<dbReference type="SUPFAM" id="SSF53448">
    <property type="entry name" value="Nucleotide-diphospho-sugar transferases"/>
    <property type="match status" value="1"/>
</dbReference>
<sequence>MNKLSFVCTTFRRYRCVERIIEQYLQQDYRNSELIIFNTDEENPFSLDPSLDYSNIIVVNNGIDYETQLPYTNRGAICRDAVTHTSGDYFMLADDDDIYLPWHFRQAVEGIRSNGKDSWKPEQSFFATPYKLEMVSNTMEASVIVKMQRIKEIGFRTDATGYEGLSWYTQLRDEGQLDEHNSEYIPSYCFNWSDPTELAGHKQSGDINNPNNFDNHKHSSNDISNKPLNRCGLAIITDCYSKYYNYLQLNSKRFNQVLWDKYVKMYIS</sequence>
<proteinExistence type="predicted"/>
<evidence type="ECO:0000256" key="1">
    <source>
        <dbReference type="SAM" id="MobiDB-lite"/>
    </source>
</evidence>
<gene>
    <name evidence="2" type="ORF">UFOVP1604_139</name>
</gene>
<accession>A0A6J5SVM2</accession>